<dbReference type="SMART" id="SM00066">
    <property type="entry name" value="GAL4"/>
    <property type="match status" value="1"/>
</dbReference>
<reference evidence="12" key="1">
    <citation type="journal article" date="2017" name="Genome Biol.">
        <title>Comparative genomics reveals high biological diversity and specific adaptations in the industrially and medically important fungal genus Aspergillus.</title>
        <authorList>
            <person name="de Vries R.P."/>
            <person name="Riley R."/>
            <person name="Wiebenga A."/>
            <person name="Aguilar-Osorio G."/>
            <person name="Amillis S."/>
            <person name="Uchima C.A."/>
            <person name="Anderluh G."/>
            <person name="Asadollahi M."/>
            <person name="Askin M."/>
            <person name="Barry K."/>
            <person name="Battaglia E."/>
            <person name="Bayram O."/>
            <person name="Benocci T."/>
            <person name="Braus-Stromeyer S.A."/>
            <person name="Caldana C."/>
            <person name="Canovas D."/>
            <person name="Cerqueira G.C."/>
            <person name="Chen F."/>
            <person name="Chen W."/>
            <person name="Choi C."/>
            <person name="Clum A."/>
            <person name="Dos Santos R.A."/>
            <person name="Damasio A.R."/>
            <person name="Diallinas G."/>
            <person name="Emri T."/>
            <person name="Fekete E."/>
            <person name="Flipphi M."/>
            <person name="Freyberg S."/>
            <person name="Gallo A."/>
            <person name="Gournas C."/>
            <person name="Habgood R."/>
            <person name="Hainaut M."/>
            <person name="Harispe M.L."/>
            <person name="Henrissat B."/>
            <person name="Hilden K.S."/>
            <person name="Hope R."/>
            <person name="Hossain A."/>
            <person name="Karabika E."/>
            <person name="Karaffa L."/>
            <person name="Karanyi Z."/>
            <person name="Krasevec N."/>
            <person name="Kuo A."/>
            <person name="Kusch H."/>
            <person name="LaButti K."/>
            <person name="Lagendijk E.L."/>
            <person name="Lapidus A."/>
            <person name="Levasseur A."/>
            <person name="Lindquist E."/>
            <person name="Lipzen A."/>
            <person name="Logrieco A.F."/>
            <person name="MacCabe A."/>
            <person name="Maekelae M.R."/>
            <person name="Malavazi I."/>
            <person name="Melin P."/>
            <person name="Meyer V."/>
            <person name="Mielnichuk N."/>
            <person name="Miskei M."/>
            <person name="Molnar A.P."/>
            <person name="Mule G."/>
            <person name="Ngan C.Y."/>
            <person name="Orejas M."/>
            <person name="Orosz E."/>
            <person name="Ouedraogo J.P."/>
            <person name="Overkamp K.M."/>
            <person name="Park H.-S."/>
            <person name="Perrone G."/>
            <person name="Piumi F."/>
            <person name="Punt P.J."/>
            <person name="Ram A.F."/>
            <person name="Ramon A."/>
            <person name="Rauscher S."/>
            <person name="Record E."/>
            <person name="Riano-Pachon D.M."/>
            <person name="Robert V."/>
            <person name="Roehrig J."/>
            <person name="Ruller R."/>
            <person name="Salamov A."/>
            <person name="Salih N.S."/>
            <person name="Samson R.A."/>
            <person name="Sandor E."/>
            <person name="Sanguinetti M."/>
            <person name="Schuetze T."/>
            <person name="Sepcic K."/>
            <person name="Shelest E."/>
            <person name="Sherlock G."/>
            <person name="Sophianopoulou V."/>
            <person name="Squina F.M."/>
            <person name="Sun H."/>
            <person name="Susca A."/>
            <person name="Todd R.B."/>
            <person name="Tsang A."/>
            <person name="Unkles S.E."/>
            <person name="van de Wiele N."/>
            <person name="van Rossen-Uffink D."/>
            <person name="Oliveira J.V."/>
            <person name="Vesth T.C."/>
            <person name="Visser J."/>
            <person name="Yu J.-H."/>
            <person name="Zhou M."/>
            <person name="Andersen M.R."/>
            <person name="Archer D.B."/>
            <person name="Baker S.E."/>
            <person name="Benoit I."/>
            <person name="Brakhage A.A."/>
            <person name="Braus G.H."/>
            <person name="Fischer R."/>
            <person name="Frisvad J.C."/>
            <person name="Goldman G.H."/>
            <person name="Houbraken J."/>
            <person name="Oakley B."/>
            <person name="Pocsi I."/>
            <person name="Scazzocchio C."/>
            <person name="Seiboth B."/>
            <person name="vanKuyk P.A."/>
            <person name="Wortman J."/>
            <person name="Dyer P.S."/>
            <person name="Grigoriev I.V."/>
        </authorList>
    </citation>
    <scope>NUCLEOTIDE SEQUENCE [LARGE SCALE GENOMIC DNA]</scope>
    <source>
        <strain evidence="12">DTO 134E9</strain>
    </source>
</reference>
<keyword evidence="5" id="KW-0238">DNA-binding</keyword>
<evidence type="ECO:0000256" key="8">
    <source>
        <dbReference type="SAM" id="Coils"/>
    </source>
</evidence>
<evidence type="ECO:0000256" key="4">
    <source>
        <dbReference type="ARBA" id="ARBA00023015"/>
    </source>
</evidence>
<evidence type="ECO:0000256" key="3">
    <source>
        <dbReference type="ARBA" id="ARBA00022833"/>
    </source>
</evidence>
<dbReference type="VEuPathDB" id="FungiDB:ASPWEDRAFT_510170"/>
<dbReference type="Proteomes" id="UP000184383">
    <property type="component" value="Unassembled WGS sequence"/>
</dbReference>
<dbReference type="GO" id="GO:0043565">
    <property type="term" value="F:sequence-specific DNA binding"/>
    <property type="evidence" value="ECO:0007669"/>
    <property type="project" value="TreeGrafter"/>
</dbReference>
<name>A0A1L9RKM3_ASPWE</name>
<keyword evidence="3" id="KW-0862">Zinc</keyword>
<dbReference type="GO" id="GO:0000981">
    <property type="term" value="F:DNA-binding transcription factor activity, RNA polymerase II-specific"/>
    <property type="evidence" value="ECO:0007669"/>
    <property type="project" value="InterPro"/>
</dbReference>
<keyword evidence="12" id="KW-1185">Reference proteome</keyword>
<dbReference type="InterPro" id="IPR001138">
    <property type="entry name" value="Zn2Cys6_DnaBD"/>
</dbReference>
<evidence type="ECO:0000256" key="7">
    <source>
        <dbReference type="ARBA" id="ARBA00023242"/>
    </source>
</evidence>
<dbReference type="GO" id="GO:0005634">
    <property type="term" value="C:nucleus"/>
    <property type="evidence" value="ECO:0007669"/>
    <property type="project" value="UniProtKB-SubCell"/>
</dbReference>
<sequence>MAGTKRKFNQFASASVAVPDLQTAVNSTVPAGTDNAQPAGTEDPNKPKRAKCSIEDYNRRAETKVKTSRRTGQACNRCRGRKARCDMGPNGCTNCIKAGVVCEMVDRIRGVSAPRGALQAAQEENARLQAENERLMLENEQLHNELARYRATYPELPANNDQSNQPKTL</sequence>
<dbReference type="GO" id="GO:0008270">
    <property type="term" value="F:zinc ion binding"/>
    <property type="evidence" value="ECO:0007669"/>
    <property type="project" value="InterPro"/>
</dbReference>
<dbReference type="AlphaFoldDB" id="A0A1L9RKM3"/>
<dbReference type="GeneID" id="63753375"/>
<feature type="region of interest" description="Disordered" evidence="9">
    <location>
        <begin position="19"/>
        <end position="51"/>
    </location>
</feature>
<evidence type="ECO:0000256" key="2">
    <source>
        <dbReference type="ARBA" id="ARBA00022723"/>
    </source>
</evidence>
<dbReference type="PANTHER" id="PTHR47782:SF12">
    <property type="entry name" value="ZN(II)2CYS6 TRANSCRIPTION FACTOR (EUROFUNG)"/>
    <property type="match status" value="1"/>
</dbReference>
<evidence type="ECO:0000256" key="5">
    <source>
        <dbReference type="ARBA" id="ARBA00023125"/>
    </source>
</evidence>
<dbReference type="PANTHER" id="PTHR47782">
    <property type="entry name" value="ZN(II)2CYS6 TRANSCRIPTION FACTOR (EUROFUNG)-RELATED"/>
    <property type="match status" value="1"/>
</dbReference>
<dbReference type="SUPFAM" id="SSF57701">
    <property type="entry name" value="Zn2/Cys6 DNA-binding domain"/>
    <property type="match status" value="1"/>
</dbReference>
<dbReference type="RefSeq" id="XP_040689130.1">
    <property type="nucleotide sequence ID" value="XM_040837527.1"/>
</dbReference>
<evidence type="ECO:0000259" key="10">
    <source>
        <dbReference type="PROSITE" id="PS50048"/>
    </source>
</evidence>
<evidence type="ECO:0000256" key="9">
    <source>
        <dbReference type="SAM" id="MobiDB-lite"/>
    </source>
</evidence>
<proteinExistence type="predicted"/>
<keyword evidence="8" id="KW-0175">Coiled coil</keyword>
<feature type="coiled-coil region" evidence="8">
    <location>
        <begin position="118"/>
        <end position="152"/>
    </location>
</feature>
<dbReference type="Pfam" id="PF00172">
    <property type="entry name" value="Zn_clus"/>
    <property type="match status" value="1"/>
</dbReference>
<keyword evidence="6" id="KW-0804">Transcription</keyword>
<dbReference type="STRING" id="1073089.A0A1L9RKM3"/>
<gene>
    <name evidence="11" type="ORF">ASPWEDRAFT_510170</name>
</gene>
<feature type="domain" description="Zn(2)-C6 fungal-type" evidence="10">
    <location>
        <begin position="74"/>
        <end position="104"/>
    </location>
</feature>
<keyword evidence="2" id="KW-0479">Metal-binding</keyword>
<evidence type="ECO:0000256" key="6">
    <source>
        <dbReference type="ARBA" id="ARBA00023163"/>
    </source>
</evidence>
<keyword evidence="7" id="KW-0539">Nucleus</keyword>
<dbReference type="PROSITE" id="PS50048">
    <property type="entry name" value="ZN2_CY6_FUNGAL_2"/>
    <property type="match status" value="1"/>
</dbReference>
<evidence type="ECO:0000256" key="1">
    <source>
        <dbReference type="ARBA" id="ARBA00004123"/>
    </source>
</evidence>
<dbReference type="CDD" id="cd00067">
    <property type="entry name" value="GAL4"/>
    <property type="match status" value="1"/>
</dbReference>
<protein>
    <recommendedName>
        <fullName evidence="10">Zn(2)-C6 fungal-type domain-containing protein</fullName>
    </recommendedName>
</protein>
<keyword evidence="4" id="KW-0805">Transcription regulation</keyword>
<evidence type="ECO:0000313" key="12">
    <source>
        <dbReference type="Proteomes" id="UP000184383"/>
    </source>
</evidence>
<dbReference type="Gene3D" id="4.10.240.10">
    <property type="entry name" value="Zn(2)-C6 fungal-type DNA-binding domain"/>
    <property type="match status" value="1"/>
</dbReference>
<comment type="subcellular location">
    <subcellularLocation>
        <location evidence="1">Nucleus</location>
    </subcellularLocation>
</comment>
<organism evidence="11 12">
    <name type="scientific">Aspergillus wentii DTO 134E9</name>
    <dbReference type="NCBI Taxonomy" id="1073089"/>
    <lineage>
        <taxon>Eukaryota</taxon>
        <taxon>Fungi</taxon>
        <taxon>Dikarya</taxon>
        <taxon>Ascomycota</taxon>
        <taxon>Pezizomycotina</taxon>
        <taxon>Eurotiomycetes</taxon>
        <taxon>Eurotiomycetidae</taxon>
        <taxon>Eurotiales</taxon>
        <taxon>Aspergillaceae</taxon>
        <taxon>Aspergillus</taxon>
        <taxon>Aspergillus subgen. Cremei</taxon>
    </lineage>
</organism>
<accession>A0A1L9RKM3</accession>
<feature type="compositionally biased region" description="Polar residues" evidence="9">
    <location>
        <begin position="23"/>
        <end position="38"/>
    </location>
</feature>
<evidence type="ECO:0000313" key="11">
    <source>
        <dbReference type="EMBL" id="OJJ35454.1"/>
    </source>
</evidence>
<dbReference type="PROSITE" id="PS00463">
    <property type="entry name" value="ZN2_CY6_FUNGAL_1"/>
    <property type="match status" value="1"/>
</dbReference>
<dbReference type="GO" id="GO:0045944">
    <property type="term" value="P:positive regulation of transcription by RNA polymerase II"/>
    <property type="evidence" value="ECO:0007669"/>
    <property type="project" value="TreeGrafter"/>
</dbReference>
<dbReference type="InterPro" id="IPR052202">
    <property type="entry name" value="Yeast_MetPath_Reg"/>
</dbReference>
<dbReference type="OrthoDB" id="4511131at2759"/>
<dbReference type="EMBL" id="KV878212">
    <property type="protein sequence ID" value="OJJ35454.1"/>
    <property type="molecule type" value="Genomic_DNA"/>
</dbReference>
<dbReference type="InterPro" id="IPR036864">
    <property type="entry name" value="Zn2-C6_fun-type_DNA-bd_sf"/>
</dbReference>